<name>A0A085JZS9_SPHYA</name>
<proteinExistence type="predicted"/>
<protein>
    <submittedName>
        <fullName evidence="1">Uncharacterized protein</fullName>
    </submittedName>
</protein>
<dbReference type="AlphaFoldDB" id="A0A085JZS9"/>
<evidence type="ECO:0000313" key="2">
    <source>
        <dbReference type="Proteomes" id="UP000280708"/>
    </source>
</evidence>
<organism evidence="1 2">
    <name type="scientific">Sphingobium yanoikuyae</name>
    <name type="common">Sphingomonas yanoikuyae</name>
    <dbReference type="NCBI Taxonomy" id="13690"/>
    <lineage>
        <taxon>Bacteria</taxon>
        <taxon>Pseudomonadati</taxon>
        <taxon>Pseudomonadota</taxon>
        <taxon>Alphaproteobacteria</taxon>
        <taxon>Sphingomonadales</taxon>
        <taxon>Sphingomonadaceae</taxon>
        <taxon>Sphingobium</taxon>
    </lineage>
</organism>
<dbReference type="Proteomes" id="UP000280708">
    <property type="component" value="Chromosome"/>
</dbReference>
<dbReference type="EMBL" id="CP033230">
    <property type="protein sequence ID" value="AYO77917.1"/>
    <property type="molecule type" value="Genomic_DNA"/>
</dbReference>
<accession>A0A085JZS9</accession>
<gene>
    <name evidence="1" type="ORF">EBF16_14150</name>
</gene>
<reference evidence="1 2" key="1">
    <citation type="submission" date="2018-10" db="EMBL/GenBank/DDBJ databases">
        <title>Characterization and genome analysis of a novel bacterium Sphingobium yanoikuyae SJTF8 capable of degrading PAHs.</title>
        <authorList>
            <person name="Yin C."/>
            <person name="Xiong W."/>
            <person name="Liang R."/>
        </authorList>
    </citation>
    <scope>NUCLEOTIDE SEQUENCE [LARGE SCALE GENOMIC DNA]</scope>
    <source>
        <strain evidence="1 2">SJTF8</strain>
    </source>
</reference>
<evidence type="ECO:0000313" key="1">
    <source>
        <dbReference type="EMBL" id="AYO77917.1"/>
    </source>
</evidence>
<dbReference type="RefSeq" id="WP_037512474.1">
    <property type="nucleotide sequence ID" value="NZ_CAIGKD010000023.1"/>
</dbReference>
<sequence length="181" mass="19450">MAARKGAAGRPERVAQRQAAGDGVRTQLRQVRRDGWAQGDRALFLAELAETCNVSEAARTVGKSRQAAYGLKQRDADFARDWDAAIEQGYGEIEAMLIRLALHGCESEEIIEDGEGAVKTRKVKRAPNPSLGLQLLKLHAAQVAARRAARGDATGPGSPEAIASVERVLAEIRRRRAAAGT</sequence>